<dbReference type="GO" id="GO:0005524">
    <property type="term" value="F:ATP binding"/>
    <property type="evidence" value="ECO:0007669"/>
    <property type="project" value="UniProtKB-KW"/>
</dbReference>
<dbReference type="InterPro" id="IPR018485">
    <property type="entry name" value="FGGY_C"/>
</dbReference>
<dbReference type="EC" id="2.7.1.30" evidence="4"/>
<protein>
    <recommendedName>
        <fullName evidence="4">glycerol kinase</fullName>
        <ecNumber evidence="4">2.7.1.30</ecNumber>
    </recommendedName>
    <alternativeName>
        <fullName evidence="14">ATP:glycerol 3-phosphotransferase</fullName>
    </alternativeName>
</protein>
<dbReference type="HAMAP" id="MF_00186">
    <property type="entry name" value="Glycerol_kin"/>
    <property type="match status" value="1"/>
</dbReference>
<evidence type="ECO:0000313" key="20">
    <source>
        <dbReference type="EMBL" id="KGQ11059.1"/>
    </source>
</evidence>
<dbReference type="InterPro" id="IPR018483">
    <property type="entry name" value="Carb_kinase_FGGY_CS"/>
</dbReference>
<dbReference type="InterPro" id="IPR018484">
    <property type="entry name" value="FGGY_N"/>
</dbReference>
<comment type="pathway">
    <text evidence="2">Polyol metabolism; glycerol degradation via glycerol kinase pathway; sn-glycerol 3-phosphate from glycerol: step 1/1.</text>
</comment>
<evidence type="ECO:0000256" key="17">
    <source>
        <dbReference type="SAM" id="Phobius"/>
    </source>
</evidence>
<dbReference type="NCBIfam" id="TIGR00861">
    <property type="entry name" value="MIP"/>
    <property type="match status" value="1"/>
</dbReference>
<comment type="catalytic activity">
    <reaction evidence="15">
        <text>glycerol + ATP = sn-glycerol 3-phosphate + ADP + H(+)</text>
        <dbReference type="Rhea" id="RHEA:21644"/>
        <dbReference type="ChEBI" id="CHEBI:15378"/>
        <dbReference type="ChEBI" id="CHEBI:17754"/>
        <dbReference type="ChEBI" id="CHEBI:30616"/>
        <dbReference type="ChEBI" id="CHEBI:57597"/>
        <dbReference type="ChEBI" id="CHEBI:456216"/>
        <dbReference type="EC" id="2.7.1.30"/>
    </reaction>
</comment>
<dbReference type="Gene3D" id="3.30.420.40">
    <property type="match status" value="2"/>
</dbReference>
<dbReference type="InterPro" id="IPR043129">
    <property type="entry name" value="ATPase_NBD"/>
</dbReference>
<dbReference type="OrthoDB" id="5422795at2759"/>
<dbReference type="PROSITE" id="PS00933">
    <property type="entry name" value="FGGY_KINASES_1"/>
    <property type="match status" value="1"/>
</dbReference>
<feature type="transmembrane region" description="Helical" evidence="17">
    <location>
        <begin position="147"/>
        <end position="168"/>
    </location>
</feature>
<dbReference type="InterPro" id="IPR023271">
    <property type="entry name" value="Aquaporin-like"/>
</dbReference>
<evidence type="ECO:0000256" key="13">
    <source>
        <dbReference type="ARBA" id="ARBA00023136"/>
    </source>
</evidence>
<evidence type="ECO:0000256" key="1">
    <source>
        <dbReference type="ARBA" id="ARBA00004141"/>
    </source>
</evidence>
<keyword evidence="8" id="KW-0547">Nucleotide-binding</keyword>
<feature type="domain" description="Carbohydrate kinase FGGY N-terminal" evidence="18">
    <location>
        <begin position="286"/>
        <end position="533"/>
    </location>
</feature>
<dbReference type="PANTHER" id="PTHR10196:SF69">
    <property type="entry name" value="GLYCEROL KINASE"/>
    <property type="match status" value="1"/>
</dbReference>
<dbReference type="InterPro" id="IPR005999">
    <property type="entry name" value="Glycerol_kin"/>
</dbReference>
<comment type="similarity">
    <text evidence="3 16">Belongs to the FGGY kinase family.</text>
</comment>
<keyword evidence="12 17" id="KW-1133">Transmembrane helix</keyword>
<evidence type="ECO:0000256" key="5">
    <source>
        <dbReference type="ARBA" id="ARBA00022448"/>
    </source>
</evidence>
<evidence type="ECO:0000256" key="10">
    <source>
        <dbReference type="ARBA" id="ARBA00022798"/>
    </source>
</evidence>
<reference evidence="20 21" key="1">
    <citation type="submission" date="2012-10" db="EMBL/GenBank/DDBJ databases">
        <title>Genome sequencing and analysis of entomopathogenic fungi Beauveria bassiana D1-5.</title>
        <authorList>
            <person name="Li Q."/>
            <person name="Wang L."/>
            <person name="Zhang Z."/>
            <person name="Wang Q."/>
            <person name="Ren J."/>
            <person name="Wang M."/>
            <person name="Xu W."/>
            <person name="Wang J."/>
            <person name="Lu Y."/>
            <person name="Du Q."/>
            <person name="Sun Z."/>
        </authorList>
    </citation>
    <scope>NUCLEOTIDE SEQUENCE [LARGE SCALE GENOMIC DNA]</scope>
    <source>
        <strain evidence="20 21">D1-5</strain>
    </source>
</reference>
<keyword evidence="9 16" id="KW-0418">Kinase</keyword>
<evidence type="ECO:0000256" key="14">
    <source>
        <dbReference type="ARBA" id="ARBA00043149"/>
    </source>
</evidence>
<dbReference type="AlphaFoldDB" id="A0A0A2WD34"/>
<keyword evidence="11" id="KW-0067">ATP-binding</keyword>
<dbReference type="GO" id="GO:0006072">
    <property type="term" value="P:glycerol-3-phosphate metabolic process"/>
    <property type="evidence" value="ECO:0007669"/>
    <property type="project" value="InterPro"/>
</dbReference>
<dbReference type="Proteomes" id="UP000030106">
    <property type="component" value="Unassembled WGS sequence"/>
</dbReference>
<evidence type="ECO:0000256" key="15">
    <source>
        <dbReference type="ARBA" id="ARBA00052101"/>
    </source>
</evidence>
<evidence type="ECO:0000256" key="8">
    <source>
        <dbReference type="ARBA" id="ARBA00022741"/>
    </source>
</evidence>
<keyword evidence="10" id="KW-0319">Glycerol metabolism</keyword>
<feature type="transmembrane region" description="Helical" evidence="17">
    <location>
        <begin position="21"/>
        <end position="42"/>
    </location>
</feature>
<evidence type="ECO:0000256" key="11">
    <source>
        <dbReference type="ARBA" id="ARBA00022840"/>
    </source>
</evidence>
<dbReference type="CDD" id="cd00333">
    <property type="entry name" value="MIP"/>
    <property type="match status" value="1"/>
</dbReference>
<evidence type="ECO:0000256" key="7">
    <source>
        <dbReference type="ARBA" id="ARBA00022692"/>
    </source>
</evidence>
<evidence type="ECO:0000256" key="16">
    <source>
        <dbReference type="RuleBase" id="RU003733"/>
    </source>
</evidence>
<comment type="caution">
    <text evidence="20">The sequence shown here is derived from an EMBL/GenBank/DDBJ whole genome shotgun (WGS) entry which is preliminary data.</text>
</comment>
<organism evidence="20 21">
    <name type="scientific">Beauveria bassiana D1-5</name>
    <dbReference type="NCBI Taxonomy" id="1245745"/>
    <lineage>
        <taxon>Eukaryota</taxon>
        <taxon>Fungi</taxon>
        <taxon>Dikarya</taxon>
        <taxon>Ascomycota</taxon>
        <taxon>Pezizomycotina</taxon>
        <taxon>Sordariomycetes</taxon>
        <taxon>Hypocreomycetidae</taxon>
        <taxon>Hypocreales</taxon>
        <taxon>Cordycipitaceae</taxon>
        <taxon>Beauveria</taxon>
    </lineage>
</organism>
<dbReference type="Pfam" id="PF00370">
    <property type="entry name" value="FGGY_N"/>
    <property type="match status" value="1"/>
</dbReference>
<proteinExistence type="inferred from homology"/>
<dbReference type="PANTHER" id="PTHR10196">
    <property type="entry name" value="SUGAR KINASE"/>
    <property type="match status" value="1"/>
</dbReference>
<evidence type="ECO:0000256" key="3">
    <source>
        <dbReference type="ARBA" id="ARBA00009156"/>
    </source>
</evidence>
<sequence length="783" mass="85891">MSQTATTTLKGQCIAEFMGTALLIFFGVGCVAALKVAGATFGQWEISIIWGLGVAMAIYMTAGVSGAHLNPAVTIALWLFACFDGRKVVPFIISQFLGAFSAAALVYGLYYNLFLDYEQTHHMVRGSVESLDLAGIFSTYPNPHINFVQAFAVEMVITAILMGVILALTDDGNGVPRGPLAPLLIGLLIAVIGASMGPLTGFAMNPARDLGPKTFAWLAGWGDVAFTGGKDIPYFLVPLFAPILGASLGAFGYRKLIGRHLPCDVCVVEEDKPDSKDLIMTTEKKYIVALDQGTTSSRAVVLDHDANIISVAQREFEQIYPKPGWVEHDPMEIWSTQSSTLVEVLAKADINSDEIAAIGITNQRETTVVWERETGKPIYNAIVWQCRRTADICEELKRNGMEEYVRHNTGLVVDPYFSGTKVKWILDHVEGSRERARRGELLFGTVDTWLIWKMTQGRVHVTDYTNASRTMLFNIHELDWDDRMLEALDIPRAMLPEVRKSSEVYGQTNIGGKGGTRIPIAGIAGDQQAALFGQLCVKEGMAKNTYGTGCFMLMNTGEKAVASTNGLLTTIACGPKGEVNYALEGAVFMAGASIQWLRDEMKLIGDAFDSEYFANKVKDTNGVYVVPAFTGLGAPYWDPYARGAIFGLTRGVNSNHIIRATLESIAYQTRDVLEAMQADSGIRLHALRVDGGAVANNFLMQFQSDILGTRVERPEVREVTALGAAYLAGLAVGFWQNLDELQEKSVIEKEFRPGIETTERNYRYAGWQKAVKRALAWEDHEEK</sequence>
<dbReference type="UniPathway" id="UPA00618">
    <property type="reaction ID" value="UER00672"/>
</dbReference>
<dbReference type="HOGENOM" id="CLU_009281_2_2_1"/>
<dbReference type="GO" id="GO:0004370">
    <property type="term" value="F:glycerol kinase activity"/>
    <property type="evidence" value="ECO:0007669"/>
    <property type="project" value="UniProtKB-EC"/>
</dbReference>
<evidence type="ECO:0000256" key="9">
    <source>
        <dbReference type="ARBA" id="ARBA00022777"/>
    </source>
</evidence>
<evidence type="ECO:0000313" key="21">
    <source>
        <dbReference type="Proteomes" id="UP000030106"/>
    </source>
</evidence>
<dbReference type="NCBIfam" id="NF000756">
    <property type="entry name" value="PRK00047.1"/>
    <property type="match status" value="1"/>
</dbReference>
<dbReference type="CDD" id="cd07786">
    <property type="entry name" value="FGGY_EcGK_like"/>
    <property type="match status" value="1"/>
</dbReference>
<dbReference type="InterPro" id="IPR022357">
    <property type="entry name" value="MIP_CS"/>
</dbReference>
<comment type="subcellular location">
    <subcellularLocation>
        <location evidence="1">Membrane</location>
        <topology evidence="1">Multi-pass membrane protein</topology>
    </subcellularLocation>
</comment>
<dbReference type="NCBIfam" id="TIGR01311">
    <property type="entry name" value="glycerol_kin"/>
    <property type="match status" value="1"/>
</dbReference>
<dbReference type="SUPFAM" id="SSF81338">
    <property type="entry name" value="Aquaporin-like"/>
    <property type="match status" value="1"/>
</dbReference>
<dbReference type="STRING" id="1245745.A0A0A2WD34"/>
<accession>A0A0A2WD34</accession>
<dbReference type="GO" id="GO:0015267">
    <property type="term" value="F:channel activity"/>
    <property type="evidence" value="ECO:0007669"/>
    <property type="project" value="InterPro"/>
</dbReference>
<dbReference type="FunFam" id="3.30.420.40:FF:000008">
    <property type="entry name" value="Glycerol kinase"/>
    <property type="match status" value="1"/>
</dbReference>
<dbReference type="Gene3D" id="1.20.1080.10">
    <property type="entry name" value="Glycerol uptake facilitator protein"/>
    <property type="match status" value="1"/>
</dbReference>
<keyword evidence="5" id="KW-0813">Transport</keyword>
<evidence type="ECO:0000256" key="6">
    <source>
        <dbReference type="ARBA" id="ARBA00022679"/>
    </source>
</evidence>
<dbReference type="PRINTS" id="PR00783">
    <property type="entry name" value="MINTRINSICP"/>
</dbReference>
<keyword evidence="7 17" id="KW-0812">Transmembrane</keyword>
<dbReference type="FunFam" id="3.30.420.40:FF:000007">
    <property type="entry name" value="Glycerol kinase"/>
    <property type="match status" value="1"/>
</dbReference>
<evidence type="ECO:0000259" key="19">
    <source>
        <dbReference type="Pfam" id="PF02782"/>
    </source>
</evidence>
<dbReference type="Pfam" id="PF02782">
    <property type="entry name" value="FGGY_C"/>
    <property type="match status" value="1"/>
</dbReference>
<dbReference type="PROSITE" id="PS00445">
    <property type="entry name" value="FGGY_KINASES_2"/>
    <property type="match status" value="1"/>
</dbReference>
<dbReference type="GO" id="GO:0016020">
    <property type="term" value="C:membrane"/>
    <property type="evidence" value="ECO:0007669"/>
    <property type="project" value="UniProtKB-SubCell"/>
</dbReference>
<gene>
    <name evidence="20" type="ORF">BBAD15_g3582</name>
</gene>
<feature type="transmembrane region" description="Helical" evidence="17">
    <location>
        <begin position="180"/>
        <end position="204"/>
    </location>
</feature>
<evidence type="ECO:0000259" key="18">
    <source>
        <dbReference type="Pfam" id="PF00370"/>
    </source>
</evidence>
<keyword evidence="13 17" id="KW-0472">Membrane</keyword>
<dbReference type="Pfam" id="PF00230">
    <property type="entry name" value="MIP"/>
    <property type="match status" value="1"/>
</dbReference>
<evidence type="ECO:0000256" key="2">
    <source>
        <dbReference type="ARBA" id="ARBA00005190"/>
    </source>
</evidence>
<dbReference type="GO" id="GO:0005829">
    <property type="term" value="C:cytosol"/>
    <property type="evidence" value="ECO:0007669"/>
    <property type="project" value="TreeGrafter"/>
</dbReference>
<evidence type="ECO:0000256" key="12">
    <source>
        <dbReference type="ARBA" id="ARBA00022989"/>
    </source>
</evidence>
<feature type="transmembrane region" description="Helical" evidence="17">
    <location>
        <begin position="88"/>
        <end position="110"/>
    </location>
</feature>
<dbReference type="EMBL" id="ANFO01000250">
    <property type="protein sequence ID" value="KGQ11059.1"/>
    <property type="molecule type" value="Genomic_DNA"/>
</dbReference>
<dbReference type="GO" id="GO:0019563">
    <property type="term" value="P:glycerol catabolic process"/>
    <property type="evidence" value="ECO:0007669"/>
    <property type="project" value="UniProtKB-UniPathway"/>
</dbReference>
<evidence type="ECO:0000256" key="4">
    <source>
        <dbReference type="ARBA" id="ARBA00012099"/>
    </source>
</evidence>
<feature type="transmembrane region" description="Helical" evidence="17">
    <location>
        <begin position="48"/>
        <end position="81"/>
    </location>
</feature>
<name>A0A0A2WD34_BEABA</name>
<dbReference type="InterPro" id="IPR000425">
    <property type="entry name" value="MIP"/>
</dbReference>
<dbReference type="PROSITE" id="PS00221">
    <property type="entry name" value="MIP"/>
    <property type="match status" value="1"/>
</dbReference>
<feature type="domain" description="Carbohydrate kinase FGGY C-terminal" evidence="19">
    <location>
        <begin position="543"/>
        <end position="731"/>
    </location>
</feature>
<keyword evidence="6 16" id="KW-0808">Transferase</keyword>
<dbReference type="SUPFAM" id="SSF53067">
    <property type="entry name" value="Actin-like ATPase domain"/>
    <property type="match status" value="2"/>
</dbReference>